<dbReference type="InterPro" id="IPR005182">
    <property type="entry name" value="YdbS-like_PH"/>
</dbReference>
<evidence type="ECO:0000313" key="5">
    <source>
        <dbReference type="Proteomes" id="UP000610611"/>
    </source>
</evidence>
<gene>
    <name evidence="4" type="ORF">GOC83_08740</name>
</gene>
<dbReference type="Pfam" id="PF03703">
    <property type="entry name" value="bPH_2"/>
    <property type="match status" value="1"/>
</dbReference>
<accession>A0A847U5A7</accession>
<keyword evidence="2" id="KW-1133">Transmembrane helix</keyword>
<dbReference type="Proteomes" id="UP000610611">
    <property type="component" value="Unassembled WGS sequence"/>
</dbReference>
<evidence type="ECO:0000256" key="2">
    <source>
        <dbReference type="SAM" id="Phobius"/>
    </source>
</evidence>
<organism evidence="4 5">
    <name type="scientific">Haloarcula rubripromontorii</name>
    <dbReference type="NCBI Taxonomy" id="1705562"/>
    <lineage>
        <taxon>Archaea</taxon>
        <taxon>Methanobacteriati</taxon>
        <taxon>Methanobacteriota</taxon>
        <taxon>Stenosarchaea group</taxon>
        <taxon>Halobacteria</taxon>
        <taxon>Halobacteriales</taxon>
        <taxon>Haloarculaceae</taxon>
        <taxon>Haloarcula</taxon>
    </lineage>
</organism>
<feature type="transmembrane region" description="Helical" evidence="2">
    <location>
        <begin position="47"/>
        <end position="67"/>
    </location>
</feature>
<feature type="transmembrane region" description="Helical" evidence="2">
    <location>
        <begin position="16"/>
        <end position="41"/>
    </location>
</feature>
<name>A0A847U5A7_9EURY</name>
<dbReference type="AlphaFoldDB" id="A0A847U5A7"/>
<dbReference type="EMBL" id="WOWB01000001">
    <property type="protein sequence ID" value="NLV06214.1"/>
    <property type="molecule type" value="Genomic_DNA"/>
</dbReference>
<evidence type="ECO:0000259" key="3">
    <source>
        <dbReference type="Pfam" id="PF03703"/>
    </source>
</evidence>
<keyword evidence="2" id="KW-0812">Transmembrane</keyword>
<dbReference type="PANTHER" id="PTHR34473">
    <property type="entry name" value="UPF0699 TRANSMEMBRANE PROTEIN YDBS"/>
    <property type="match status" value="1"/>
</dbReference>
<dbReference type="PANTHER" id="PTHR34473:SF2">
    <property type="entry name" value="UPF0699 TRANSMEMBRANE PROTEIN YDBT"/>
    <property type="match status" value="1"/>
</dbReference>
<evidence type="ECO:0000256" key="1">
    <source>
        <dbReference type="SAM" id="MobiDB-lite"/>
    </source>
</evidence>
<dbReference type="RefSeq" id="WP_170083296.1">
    <property type="nucleotide sequence ID" value="NZ_WOWB01000001.1"/>
</dbReference>
<feature type="region of interest" description="Disordered" evidence="1">
    <location>
        <begin position="158"/>
        <end position="185"/>
    </location>
</feature>
<reference evidence="4" key="1">
    <citation type="submission" date="2019-12" db="EMBL/GenBank/DDBJ databases">
        <title>The whole-genome sequencing of Haloarcula japonica strain pws8.</title>
        <authorList>
            <person name="Verma D.K."/>
            <person name="Gopal K."/>
            <person name="Prasad E.S."/>
        </authorList>
    </citation>
    <scope>NUCLEOTIDE SEQUENCE</scope>
    <source>
        <strain evidence="4">Pws8</strain>
    </source>
</reference>
<protein>
    <submittedName>
        <fullName evidence="4">PH domain-containing protein</fullName>
    </submittedName>
</protein>
<feature type="domain" description="YdbS-like PH" evidence="3">
    <location>
        <begin position="71"/>
        <end position="150"/>
    </location>
</feature>
<sequence>MRPQNEWFKPEQLRRYYFVYEVIALTIVLAVGGILAVTGILTAMNPLVPLVGGVVALVVFGYLTWWVPAFYRTAGYRFTDDEVEYRRGVFFQQKTTVPYNRITNVGISQGPIERLVNAGAVGIHTAGYGGQMGAELTIGGVSDFEDIQEQVLERVRDRPAKATEGEELPDVAPSHETRDGDSGAMLGELRRIRKLLEQGRIAE</sequence>
<proteinExistence type="predicted"/>
<comment type="caution">
    <text evidence="4">The sequence shown here is derived from an EMBL/GenBank/DDBJ whole genome shotgun (WGS) entry which is preliminary data.</text>
</comment>
<evidence type="ECO:0000313" key="4">
    <source>
        <dbReference type="EMBL" id="NLV06214.1"/>
    </source>
</evidence>
<keyword evidence="2" id="KW-0472">Membrane</keyword>